<dbReference type="GO" id="GO:0017148">
    <property type="term" value="P:negative regulation of translation"/>
    <property type="evidence" value="ECO:0007669"/>
    <property type="project" value="InterPro"/>
</dbReference>
<dbReference type="KEGG" id="gtl:EP073_02970"/>
<name>A0A3R5XWK6_9BACT</name>
<reference evidence="1 2" key="1">
    <citation type="submission" date="2019-01" db="EMBL/GenBank/DDBJ databases">
        <title>Geovibrio thiophilus DSM 11263, complete genome.</title>
        <authorList>
            <person name="Spring S."/>
            <person name="Bunk B."/>
            <person name="Sproer C."/>
        </authorList>
    </citation>
    <scope>NUCLEOTIDE SEQUENCE [LARGE SCALE GENOMIC DNA]</scope>
    <source>
        <strain evidence="1 2">DSM 11263</strain>
    </source>
</reference>
<dbReference type="InterPro" id="IPR038493">
    <property type="entry name" value="MqsR_sf"/>
</dbReference>
<organism evidence="1 2">
    <name type="scientific">Geovibrio thiophilus</name>
    <dbReference type="NCBI Taxonomy" id="139438"/>
    <lineage>
        <taxon>Bacteria</taxon>
        <taxon>Pseudomonadati</taxon>
        <taxon>Deferribacterota</taxon>
        <taxon>Deferribacteres</taxon>
        <taxon>Deferribacterales</taxon>
        <taxon>Geovibrionaceae</taxon>
        <taxon>Geovibrio</taxon>
    </lineage>
</organism>
<dbReference type="InterPro" id="IPR031451">
    <property type="entry name" value="MqsR_toxin"/>
</dbReference>
<dbReference type="GO" id="GO:0044010">
    <property type="term" value="P:single-species biofilm formation"/>
    <property type="evidence" value="ECO:0007669"/>
    <property type="project" value="InterPro"/>
</dbReference>
<protein>
    <submittedName>
        <fullName evidence="1">Uncharacterized protein</fullName>
    </submittedName>
</protein>
<dbReference type="AlphaFoldDB" id="A0A3R5XWK6"/>
<evidence type="ECO:0000313" key="2">
    <source>
        <dbReference type="Proteomes" id="UP000287502"/>
    </source>
</evidence>
<dbReference type="Pfam" id="PF15723">
    <property type="entry name" value="MqsR_toxin"/>
    <property type="match status" value="1"/>
</dbReference>
<gene>
    <name evidence="1" type="ORF">EP073_02970</name>
</gene>
<dbReference type="EMBL" id="CP035108">
    <property type="protein sequence ID" value="QAR32397.1"/>
    <property type="molecule type" value="Genomic_DNA"/>
</dbReference>
<evidence type="ECO:0000313" key="1">
    <source>
        <dbReference type="EMBL" id="QAR32397.1"/>
    </source>
</evidence>
<proteinExistence type="predicted"/>
<accession>A0A3R5XWK6</accession>
<dbReference type="Gene3D" id="3.30.2310.40">
    <property type="match status" value="1"/>
</dbReference>
<dbReference type="Proteomes" id="UP000287502">
    <property type="component" value="Chromosome"/>
</dbReference>
<keyword evidence="2" id="KW-1185">Reference proteome</keyword>
<dbReference type="GO" id="GO:0009372">
    <property type="term" value="P:quorum sensing"/>
    <property type="evidence" value="ECO:0007669"/>
    <property type="project" value="InterPro"/>
</dbReference>
<sequence>MSDSKKTSYTEPHYHLNKLKENIRNERYRFTLRAKEELADSETDEDTVIEVILSIYDSEFYKSMESKERQGIYQDVYKVTSELGRMYIKMQENPKDFTVIISTHYGWEE</sequence>
<dbReference type="RefSeq" id="WP_128465684.1">
    <property type="nucleotide sequence ID" value="NZ_CP035108.1"/>
</dbReference>